<proteinExistence type="inferred from homology"/>
<evidence type="ECO:0000313" key="8">
    <source>
        <dbReference type="EMBL" id="SUB61407.1"/>
    </source>
</evidence>
<dbReference type="Pfam" id="PF03755">
    <property type="entry name" value="YicC-like_N"/>
    <property type="match status" value="1"/>
</dbReference>
<accession>A0A379CIG7</accession>
<gene>
    <name evidence="8" type="ORF">NCTC11460_01340</name>
</gene>
<dbReference type="Proteomes" id="UP000255101">
    <property type="component" value="Unassembled WGS sequence"/>
</dbReference>
<keyword evidence="2" id="KW-0540">Nuclease</keyword>
<dbReference type="NCBIfam" id="TIGR00255">
    <property type="entry name" value="YicC/YloC family endoribonuclease"/>
    <property type="match status" value="1"/>
</dbReference>
<keyword evidence="3" id="KW-0255">Endonuclease</keyword>
<dbReference type="Pfam" id="PF08340">
    <property type="entry name" value="YicC-like_C"/>
    <property type="match status" value="1"/>
</dbReference>
<feature type="domain" description="Endoribonuclease YicC-like N-terminal" evidence="6">
    <location>
        <begin position="3"/>
        <end position="156"/>
    </location>
</feature>
<sequence>MAKSMTGFGMGEYKDDKYNISVECKTINHKYLDVNPRLPRKVSFLEDRLGQLVKDYISRGRVDMFIKFDTVSSSGAKLVYDEDLAKQYFEILKRIKDGFDLKQEINPVEISKFPEVVSVTEAEDDEEILWNALREASEKALMSLSNMRKEEGTKLEKDIIERSNLLEKYIDDVERFSDTVVEDYRSRLNQRIGEILENPALVDEARLAQEVAIYADKSSITEEIVRFRSHINQLRNTIVNDDSIGRKLDFLIQEMNREVNTIGSKSSAIDITNLVIQIKAELEKIREQVQNIE</sequence>
<organism evidence="8 9">
    <name type="scientific">Peptostreptococcus anaerobius</name>
    <dbReference type="NCBI Taxonomy" id="1261"/>
    <lineage>
        <taxon>Bacteria</taxon>
        <taxon>Bacillati</taxon>
        <taxon>Bacillota</taxon>
        <taxon>Clostridia</taxon>
        <taxon>Peptostreptococcales</taxon>
        <taxon>Peptostreptococcaceae</taxon>
        <taxon>Peptostreptococcus</taxon>
    </lineage>
</organism>
<dbReference type="InterPro" id="IPR013527">
    <property type="entry name" value="YicC-like_N"/>
</dbReference>
<evidence type="ECO:0000256" key="4">
    <source>
        <dbReference type="ARBA" id="ARBA00022801"/>
    </source>
</evidence>
<evidence type="ECO:0000256" key="5">
    <source>
        <dbReference type="ARBA" id="ARBA00035648"/>
    </source>
</evidence>
<evidence type="ECO:0000256" key="2">
    <source>
        <dbReference type="ARBA" id="ARBA00022722"/>
    </source>
</evidence>
<evidence type="ECO:0000259" key="7">
    <source>
        <dbReference type="Pfam" id="PF08340"/>
    </source>
</evidence>
<dbReference type="GO" id="GO:0004521">
    <property type="term" value="F:RNA endonuclease activity"/>
    <property type="evidence" value="ECO:0007669"/>
    <property type="project" value="InterPro"/>
</dbReference>
<feature type="domain" description="Endoribonuclease YicC-like C-terminal" evidence="7">
    <location>
        <begin position="174"/>
        <end position="293"/>
    </location>
</feature>
<name>A0A379CIG7_9FIRM</name>
<dbReference type="PANTHER" id="PTHR30636">
    <property type="entry name" value="UPF0701 PROTEIN YICC"/>
    <property type="match status" value="1"/>
</dbReference>
<evidence type="ECO:0000256" key="3">
    <source>
        <dbReference type="ARBA" id="ARBA00022759"/>
    </source>
</evidence>
<evidence type="ECO:0000259" key="6">
    <source>
        <dbReference type="Pfam" id="PF03755"/>
    </source>
</evidence>
<dbReference type="PANTHER" id="PTHR30636:SF3">
    <property type="entry name" value="UPF0701 PROTEIN YICC"/>
    <property type="match status" value="1"/>
</dbReference>
<dbReference type="InterPro" id="IPR013551">
    <property type="entry name" value="YicC-like_C"/>
</dbReference>
<comment type="similarity">
    <text evidence="5">Belongs to the YicC/YloC family.</text>
</comment>
<comment type="cofactor">
    <cofactor evidence="1">
        <name>a divalent metal cation</name>
        <dbReference type="ChEBI" id="CHEBI:60240"/>
    </cofactor>
</comment>
<dbReference type="InterPro" id="IPR005229">
    <property type="entry name" value="YicC/YloC-like"/>
</dbReference>
<dbReference type="GO" id="GO:0016787">
    <property type="term" value="F:hydrolase activity"/>
    <property type="evidence" value="ECO:0007669"/>
    <property type="project" value="UniProtKB-KW"/>
</dbReference>
<reference evidence="8 9" key="1">
    <citation type="submission" date="2018-06" db="EMBL/GenBank/DDBJ databases">
        <authorList>
            <consortium name="Pathogen Informatics"/>
            <person name="Doyle S."/>
        </authorList>
    </citation>
    <scope>NUCLEOTIDE SEQUENCE [LARGE SCALE GENOMIC DNA]</scope>
    <source>
        <strain evidence="8 9">NCTC11460</strain>
    </source>
</reference>
<dbReference type="RefSeq" id="WP_002845253.1">
    <property type="nucleotide sequence ID" value="NZ_FOVA01000010.1"/>
</dbReference>
<evidence type="ECO:0000256" key="1">
    <source>
        <dbReference type="ARBA" id="ARBA00001968"/>
    </source>
</evidence>
<evidence type="ECO:0000313" key="9">
    <source>
        <dbReference type="Proteomes" id="UP000255101"/>
    </source>
</evidence>
<keyword evidence="4" id="KW-0378">Hydrolase</keyword>
<dbReference type="AlphaFoldDB" id="A0A379CIG7"/>
<dbReference type="EMBL" id="UGTB01000004">
    <property type="protein sequence ID" value="SUB61407.1"/>
    <property type="molecule type" value="Genomic_DNA"/>
</dbReference>
<protein>
    <submittedName>
        <fullName evidence="8">YicC-like family, N-terminal region</fullName>
    </submittedName>
</protein>